<dbReference type="STRING" id="1838280.A6M21_16795"/>
<evidence type="ECO:0000313" key="3">
    <source>
        <dbReference type="Proteomes" id="UP000078532"/>
    </source>
</evidence>
<dbReference type="Gene3D" id="3.30.930.10">
    <property type="entry name" value="Bira Bifunctional Protein, Domain 2"/>
    <property type="match status" value="2"/>
</dbReference>
<comment type="caution">
    <text evidence="2">The sequence shown here is derived from an EMBL/GenBank/DDBJ whole genome shotgun (WGS) entry which is preliminary data.</text>
</comment>
<accession>A0A1B7LIE6</accession>
<dbReference type="OrthoDB" id="9788148at2"/>
<dbReference type="EMBL" id="LYVF01000021">
    <property type="protein sequence ID" value="OAT86349.1"/>
    <property type="molecule type" value="Genomic_DNA"/>
</dbReference>
<dbReference type="AlphaFoldDB" id="A0A1B7LIE6"/>
<dbReference type="PANTHER" id="PTHR43679">
    <property type="entry name" value="OCTANOYLTRANSFERASE LIPM-RELATED"/>
    <property type="match status" value="1"/>
</dbReference>
<organism evidence="2 3">
    <name type="scientific">Desulfotomaculum copahuensis</name>
    <dbReference type="NCBI Taxonomy" id="1838280"/>
    <lineage>
        <taxon>Bacteria</taxon>
        <taxon>Bacillati</taxon>
        <taxon>Bacillota</taxon>
        <taxon>Clostridia</taxon>
        <taxon>Eubacteriales</taxon>
        <taxon>Desulfotomaculaceae</taxon>
        <taxon>Desulfotomaculum</taxon>
    </lineage>
</organism>
<dbReference type="SUPFAM" id="SSF55681">
    <property type="entry name" value="Class II aaRS and biotin synthetases"/>
    <property type="match status" value="1"/>
</dbReference>
<dbReference type="RefSeq" id="WP_066666337.1">
    <property type="nucleotide sequence ID" value="NZ_LYVF01000021.1"/>
</dbReference>
<gene>
    <name evidence="2" type="ORF">A6M21_16795</name>
</gene>
<dbReference type="InterPro" id="IPR004143">
    <property type="entry name" value="BPL_LPL_catalytic"/>
</dbReference>
<dbReference type="GO" id="GO:0009249">
    <property type="term" value="P:protein lipoylation"/>
    <property type="evidence" value="ECO:0007669"/>
    <property type="project" value="UniProtKB-ARBA"/>
</dbReference>
<dbReference type="InterPro" id="IPR045864">
    <property type="entry name" value="aa-tRNA-synth_II/BPL/LPL"/>
</dbReference>
<dbReference type="Proteomes" id="UP000078532">
    <property type="component" value="Unassembled WGS sequence"/>
</dbReference>
<dbReference type="PANTHER" id="PTHR43679:SF2">
    <property type="entry name" value="OCTANOYL-[GCVH]:PROTEIN N-OCTANOYLTRANSFERASE"/>
    <property type="match status" value="1"/>
</dbReference>
<proteinExistence type="predicted"/>
<dbReference type="InterPro" id="IPR050664">
    <property type="entry name" value="Octanoyltrans_LipM/LipL"/>
</dbReference>
<keyword evidence="3" id="KW-1185">Reference proteome</keyword>
<protein>
    <recommendedName>
        <fullName evidence="1">BPL/LPL catalytic domain-containing protein</fullName>
    </recommendedName>
</protein>
<feature type="domain" description="BPL/LPL catalytic" evidence="1">
    <location>
        <begin position="36"/>
        <end position="337"/>
    </location>
</feature>
<dbReference type="CDD" id="cd16443">
    <property type="entry name" value="LplA"/>
    <property type="match status" value="1"/>
</dbReference>
<dbReference type="GO" id="GO:0016740">
    <property type="term" value="F:transferase activity"/>
    <property type="evidence" value="ECO:0007669"/>
    <property type="project" value="UniProtKB-ARBA"/>
</dbReference>
<dbReference type="GO" id="GO:0140096">
    <property type="term" value="F:catalytic activity, acting on a protein"/>
    <property type="evidence" value="ECO:0007669"/>
    <property type="project" value="UniProtKB-ARBA"/>
</dbReference>
<name>A0A1B7LIE6_9FIRM</name>
<sequence>MVLEYPRKWRLLQTGAADGPANMAVDEAIMIHHSRGGVPPTLRFYRWDPPTLSLGYFQEPEREVNREACRRLGVGLVRRPTGGRAVLHDDEVTYSVVIAQKYLPGSVVETYRVLSGGLLAGLRLLGVPAELYSPGNRRPADVHGLKMESPGQPVSPMEAGGHVRLTGEMADEAHAEYDLNVTAAGTYTNRENANPAIGGAGREHESVNPAVGGVRPVNESGNPAGAVPELRRGHLSAACFDAPSWYEVAVAGKKLVGSAQVRRLETILQHGSILIGLDEEKLFSVLAFASEKARERVQRAFAGKATALDRVLPSKPSYEQVCRAMARGFEQALGIELVPGELTAQEQETAAKLKEKYMRL</sequence>
<evidence type="ECO:0000259" key="1">
    <source>
        <dbReference type="PROSITE" id="PS51733"/>
    </source>
</evidence>
<dbReference type="PROSITE" id="PS51733">
    <property type="entry name" value="BPL_LPL_CATALYTIC"/>
    <property type="match status" value="1"/>
</dbReference>
<dbReference type="Pfam" id="PF21948">
    <property type="entry name" value="LplA-B_cat"/>
    <property type="match status" value="2"/>
</dbReference>
<evidence type="ECO:0000313" key="2">
    <source>
        <dbReference type="EMBL" id="OAT86349.1"/>
    </source>
</evidence>
<reference evidence="2 3" key="1">
    <citation type="submission" date="2016-04" db="EMBL/GenBank/DDBJ databases">
        <authorList>
            <person name="Evans L.H."/>
            <person name="Alamgir A."/>
            <person name="Owens N."/>
            <person name="Weber N.D."/>
            <person name="Virtaneva K."/>
            <person name="Barbian K."/>
            <person name="Babar A."/>
            <person name="Rosenke K."/>
        </authorList>
    </citation>
    <scope>NUCLEOTIDE SEQUENCE [LARGE SCALE GENOMIC DNA]</scope>
    <source>
        <strain evidence="2 3">LMa1</strain>
    </source>
</reference>